<evidence type="ECO:0000313" key="2">
    <source>
        <dbReference type="Proteomes" id="UP000257014"/>
    </source>
</evidence>
<dbReference type="Proteomes" id="UP000257014">
    <property type="component" value="Unassembled WGS sequence"/>
</dbReference>
<proteinExistence type="predicted"/>
<sequence length="94" mass="11003">MDRLYIFLLAGNGRSFPVKIRGKGRERDLLTPKSEREICRKGCALPGRGVWRKKRPPFGPDDFRRRMSTKTRRRNPFARYALHFASSLSVRIIL</sequence>
<dbReference type="EMBL" id="QEWE01000019">
    <property type="protein sequence ID" value="REJ27877.1"/>
    <property type="molecule type" value="Genomic_DNA"/>
</dbReference>
<organism evidence="1 2">
    <name type="scientific">Caldibacillus debilis</name>
    <dbReference type="NCBI Taxonomy" id="301148"/>
    <lineage>
        <taxon>Bacteria</taxon>
        <taxon>Bacillati</taxon>
        <taxon>Bacillota</taxon>
        <taxon>Bacilli</taxon>
        <taxon>Bacillales</taxon>
        <taxon>Bacillaceae</taxon>
        <taxon>Caldibacillus</taxon>
    </lineage>
</organism>
<dbReference type="AlphaFoldDB" id="A0A3E0K3B6"/>
<protein>
    <submittedName>
        <fullName evidence="1">Uncharacterized protein</fullName>
    </submittedName>
</protein>
<comment type="caution">
    <text evidence="1">The sequence shown here is derived from an EMBL/GenBank/DDBJ whole genome shotgun (WGS) entry which is preliminary data.</text>
</comment>
<gene>
    <name evidence="1" type="ORF">C6P37_10515</name>
</gene>
<name>A0A3E0K3B6_9BACI</name>
<reference evidence="1 2" key="1">
    <citation type="submission" date="2018-03" db="EMBL/GenBank/DDBJ databases">
        <authorList>
            <person name="Keele B.F."/>
        </authorList>
    </citation>
    <scope>NUCLEOTIDE SEQUENCE [LARGE SCALE GENOMIC DNA]</scope>
    <source>
        <strain evidence="1">ZCTH4_d</strain>
    </source>
</reference>
<accession>A0A3E0K3B6</accession>
<evidence type="ECO:0000313" key="1">
    <source>
        <dbReference type="EMBL" id="REJ27877.1"/>
    </source>
</evidence>